<comment type="caution">
    <text evidence="1">The sequence shown here is derived from an EMBL/GenBank/DDBJ whole genome shotgun (WGS) entry which is preliminary data.</text>
</comment>
<proteinExistence type="predicted"/>
<evidence type="ECO:0000313" key="2">
    <source>
        <dbReference type="Proteomes" id="UP000282759"/>
    </source>
</evidence>
<dbReference type="OrthoDB" id="935812at2"/>
<dbReference type="Proteomes" id="UP000282759">
    <property type="component" value="Unassembled WGS sequence"/>
</dbReference>
<organism evidence="1 2">
    <name type="scientific">Mucilaginibacter limnophilus</name>
    <dbReference type="NCBI Taxonomy" id="1932778"/>
    <lineage>
        <taxon>Bacteria</taxon>
        <taxon>Pseudomonadati</taxon>
        <taxon>Bacteroidota</taxon>
        <taxon>Sphingobacteriia</taxon>
        <taxon>Sphingobacteriales</taxon>
        <taxon>Sphingobacteriaceae</taxon>
        <taxon>Mucilaginibacter</taxon>
    </lineage>
</organism>
<sequence length="170" mass="20049">MNKLFKRKLNKWLGKAIDEVKLNGLTQDIHLDEIFKNDFQLFSKAEVLLNSYLTFDYVVNYITKENIDMSDINIFLSIDLECESHIFNGPPKSLTEIESLIDLHSIPEIIVYHDPNPNKISLNEFYRIPLVFEPFIGDDSITMFYKEYRSLEEHFNNSVFTKDINIVYNK</sequence>
<dbReference type="RefSeq" id="WP_127707269.1">
    <property type="nucleotide sequence ID" value="NZ_SACK01000009.1"/>
</dbReference>
<keyword evidence="2" id="KW-1185">Reference proteome</keyword>
<name>A0A3S2UM48_9SPHI</name>
<reference evidence="1 2" key="1">
    <citation type="submission" date="2019-01" db="EMBL/GenBank/DDBJ databases">
        <authorList>
            <person name="Chen W.-M."/>
        </authorList>
    </citation>
    <scope>NUCLEOTIDE SEQUENCE [LARGE SCALE GENOMIC DNA]</scope>
    <source>
        <strain evidence="1 2">YBJ-36</strain>
    </source>
</reference>
<protein>
    <submittedName>
        <fullName evidence="1">Uncharacterized protein</fullName>
    </submittedName>
</protein>
<dbReference type="AlphaFoldDB" id="A0A3S2UM48"/>
<gene>
    <name evidence="1" type="ORF">EOD41_17315</name>
</gene>
<evidence type="ECO:0000313" key="1">
    <source>
        <dbReference type="EMBL" id="RVT98130.1"/>
    </source>
</evidence>
<dbReference type="EMBL" id="SACK01000009">
    <property type="protein sequence ID" value="RVT98130.1"/>
    <property type="molecule type" value="Genomic_DNA"/>
</dbReference>
<accession>A0A3S2UM48</accession>